<dbReference type="GO" id="GO:0043171">
    <property type="term" value="P:peptide catabolic process"/>
    <property type="evidence" value="ECO:0007669"/>
    <property type="project" value="TreeGrafter"/>
</dbReference>
<dbReference type="EC" id="3.4.11.2" evidence="4"/>
<evidence type="ECO:0000256" key="7">
    <source>
        <dbReference type="ARBA" id="ARBA00022670"/>
    </source>
</evidence>
<comment type="caution">
    <text evidence="16">The sequence shown here is derived from an EMBL/GenBank/DDBJ whole genome shotgun (WGS) entry which is preliminary data.</text>
</comment>
<name>A0A3E0H0U5_9PSEU</name>
<dbReference type="Gene3D" id="1.10.390.10">
    <property type="entry name" value="Neutral Protease Domain 2"/>
    <property type="match status" value="1"/>
</dbReference>
<evidence type="ECO:0000256" key="4">
    <source>
        <dbReference type="ARBA" id="ARBA00012564"/>
    </source>
</evidence>
<keyword evidence="8" id="KW-0479">Metal-binding</keyword>
<gene>
    <name evidence="16" type="ORF">BCF44_116120</name>
</gene>
<dbReference type="PRINTS" id="PR00756">
    <property type="entry name" value="ALADIPTASE"/>
</dbReference>
<dbReference type="GO" id="GO:0008270">
    <property type="term" value="F:zinc ion binding"/>
    <property type="evidence" value="ECO:0007669"/>
    <property type="project" value="InterPro"/>
</dbReference>
<keyword evidence="9" id="KW-0378">Hydrolase</keyword>
<evidence type="ECO:0000256" key="5">
    <source>
        <dbReference type="ARBA" id="ARBA00015611"/>
    </source>
</evidence>
<protein>
    <recommendedName>
        <fullName evidence="5">Aminopeptidase N</fullName>
        <ecNumber evidence="4">3.4.11.2</ecNumber>
    </recommendedName>
    <alternativeName>
        <fullName evidence="12">Alanine aminopeptidase</fullName>
    </alternativeName>
    <alternativeName>
        <fullName evidence="13">Lysyl aminopeptidase</fullName>
    </alternativeName>
</protein>
<evidence type="ECO:0000256" key="9">
    <source>
        <dbReference type="ARBA" id="ARBA00022801"/>
    </source>
</evidence>
<dbReference type="Pfam" id="PF01433">
    <property type="entry name" value="Peptidase_M1"/>
    <property type="match status" value="1"/>
</dbReference>
<keyword evidence="6" id="KW-0031">Aminopeptidase</keyword>
<dbReference type="PANTHER" id="PTHR11533:SF174">
    <property type="entry name" value="PUROMYCIN-SENSITIVE AMINOPEPTIDASE-RELATED"/>
    <property type="match status" value="1"/>
</dbReference>
<evidence type="ECO:0000256" key="12">
    <source>
        <dbReference type="ARBA" id="ARBA00029811"/>
    </source>
</evidence>
<dbReference type="GO" id="GO:0042277">
    <property type="term" value="F:peptide binding"/>
    <property type="evidence" value="ECO:0007669"/>
    <property type="project" value="TreeGrafter"/>
</dbReference>
<keyword evidence="11" id="KW-0482">Metalloprotease</keyword>
<organism evidence="16 17">
    <name type="scientific">Kutzneria buriramensis</name>
    <dbReference type="NCBI Taxonomy" id="1045776"/>
    <lineage>
        <taxon>Bacteria</taxon>
        <taxon>Bacillati</taxon>
        <taxon>Actinomycetota</taxon>
        <taxon>Actinomycetes</taxon>
        <taxon>Pseudonocardiales</taxon>
        <taxon>Pseudonocardiaceae</taxon>
        <taxon>Kutzneria</taxon>
    </lineage>
</organism>
<dbReference type="GO" id="GO:0016020">
    <property type="term" value="C:membrane"/>
    <property type="evidence" value="ECO:0007669"/>
    <property type="project" value="TreeGrafter"/>
</dbReference>
<evidence type="ECO:0000256" key="13">
    <source>
        <dbReference type="ARBA" id="ARBA00031533"/>
    </source>
</evidence>
<sequence length="436" mass="48393">MRGTIGADRSADSYLPQHGNGGYRVTHYDLELDYKPGPGRLAGRARIAAQARADLAGFSLDLHGLRVERVLVNGKPARYSHRGDKLRITPSRPITVGAAFTVEVRYTGTPKPVRTPHWGEIGWEQLDEGALVASQPIGAPSWFPCNDQPGEKATYRIAVTTPSPYTVVANGALVSRRVGGSTTTWVFEQLAPMSTYLATVQIGPYAEVEVSASQRAAVPPRLVGVFGHDFGRQPQIMASFVAMFGSYPFTEYHVVVVDEALDVPVEAQGLSIFGTNHVDGHRGSEHLVAHELAHQWFGNSLTIADWRHIWLNEGFATYAEWLWSEASGGLSAAVLAERSHAEIARQRQDIRIGDPGVRRMFDDRVYQRGALTLHALRVRLGDERFFAVLRQWTEKHRHSTVTTDKFVAVAQEHSVKPLDRFFRSWLHDTALPRTFG</sequence>
<evidence type="ECO:0000256" key="3">
    <source>
        <dbReference type="ARBA" id="ARBA00010136"/>
    </source>
</evidence>
<evidence type="ECO:0000256" key="1">
    <source>
        <dbReference type="ARBA" id="ARBA00000098"/>
    </source>
</evidence>
<dbReference type="PANTHER" id="PTHR11533">
    <property type="entry name" value="PROTEASE M1 ZINC METALLOPROTEASE"/>
    <property type="match status" value="1"/>
</dbReference>
<evidence type="ECO:0000256" key="2">
    <source>
        <dbReference type="ARBA" id="ARBA00001947"/>
    </source>
</evidence>
<evidence type="ECO:0000256" key="10">
    <source>
        <dbReference type="ARBA" id="ARBA00022833"/>
    </source>
</evidence>
<evidence type="ECO:0000256" key="11">
    <source>
        <dbReference type="ARBA" id="ARBA00023049"/>
    </source>
</evidence>
<keyword evidence="17" id="KW-1185">Reference proteome</keyword>
<keyword evidence="10" id="KW-0862">Zinc</keyword>
<feature type="domain" description="Peptidase M1 membrane alanine aminopeptidase" evidence="14">
    <location>
        <begin position="245"/>
        <end position="425"/>
    </location>
</feature>
<evidence type="ECO:0000313" key="17">
    <source>
        <dbReference type="Proteomes" id="UP000256269"/>
    </source>
</evidence>
<evidence type="ECO:0000313" key="16">
    <source>
        <dbReference type="EMBL" id="REH36251.1"/>
    </source>
</evidence>
<dbReference type="InterPro" id="IPR042097">
    <property type="entry name" value="Aminopeptidase_N-like_N_sf"/>
</dbReference>
<evidence type="ECO:0000256" key="6">
    <source>
        <dbReference type="ARBA" id="ARBA00022438"/>
    </source>
</evidence>
<dbReference type="InterPro" id="IPR001930">
    <property type="entry name" value="Peptidase_M1"/>
</dbReference>
<dbReference type="InterPro" id="IPR014782">
    <property type="entry name" value="Peptidase_M1_dom"/>
</dbReference>
<dbReference type="InterPro" id="IPR050344">
    <property type="entry name" value="Peptidase_M1_aminopeptidases"/>
</dbReference>
<dbReference type="Proteomes" id="UP000256269">
    <property type="component" value="Unassembled WGS sequence"/>
</dbReference>
<evidence type="ECO:0000259" key="14">
    <source>
        <dbReference type="Pfam" id="PF01433"/>
    </source>
</evidence>
<dbReference type="GO" id="GO:0070006">
    <property type="term" value="F:metalloaminopeptidase activity"/>
    <property type="evidence" value="ECO:0007669"/>
    <property type="project" value="TreeGrafter"/>
</dbReference>
<evidence type="ECO:0000259" key="15">
    <source>
        <dbReference type="Pfam" id="PF17900"/>
    </source>
</evidence>
<comment type="catalytic activity">
    <reaction evidence="1">
        <text>Release of an N-terminal amino acid, Xaa-|-Yaa- from a peptide, amide or arylamide. Xaa is preferably Ala, but may be most amino acids including Pro (slow action). When a terminal hydrophobic residue is followed by a prolyl residue, the two may be released as an intact Xaa-Pro dipeptide.</text>
        <dbReference type="EC" id="3.4.11.2"/>
    </reaction>
</comment>
<comment type="similarity">
    <text evidence="3">Belongs to the peptidase M1 family.</text>
</comment>
<proteinExistence type="inferred from homology"/>
<dbReference type="GO" id="GO:0006508">
    <property type="term" value="P:proteolysis"/>
    <property type="evidence" value="ECO:0007669"/>
    <property type="project" value="UniProtKB-KW"/>
</dbReference>
<dbReference type="InterPro" id="IPR027268">
    <property type="entry name" value="Peptidase_M4/M1_CTD_sf"/>
</dbReference>
<feature type="domain" description="Aminopeptidase N-like N-terminal" evidence="15">
    <location>
        <begin position="26"/>
        <end position="197"/>
    </location>
</feature>
<dbReference type="GO" id="GO:0016285">
    <property type="term" value="F:alanyl aminopeptidase activity"/>
    <property type="evidence" value="ECO:0007669"/>
    <property type="project" value="UniProtKB-EC"/>
</dbReference>
<evidence type="ECO:0000256" key="8">
    <source>
        <dbReference type="ARBA" id="ARBA00022723"/>
    </source>
</evidence>
<keyword evidence="7" id="KW-0645">Protease</keyword>
<dbReference type="InterPro" id="IPR045357">
    <property type="entry name" value="Aminopeptidase_N-like_N"/>
</dbReference>
<dbReference type="SUPFAM" id="SSF55486">
    <property type="entry name" value="Metalloproteases ('zincins'), catalytic domain"/>
    <property type="match status" value="1"/>
</dbReference>
<accession>A0A3E0H0U5</accession>
<dbReference type="EMBL" id="QUNO01000016">
    <property type="protein sequence ID" value="REH36251.1"/>
    <property type="molecule type" value="Genomic_DNA"/>
</dbReference>
<dbReference type="Pfam" id="PF17900">
    <property type="entry name" value="Peptidase_M1_N"/>
    <property type="match status" value="1"/>
</dbReference>
<dbReference type="CDD" id="cd09603">
    <property type="entry name" value="M1_APN_like"/>
    <property type="match status" value="1"/>
</dbReference>
<comment type="cofactor">
    <cofactor evidence="2">
        <name>Zn(2+)</name>
        <dbReference type="ChEBI" id="CHEBI:29105"/>
    </cofactor>
</comment>
<dbReference type="GO" id="GO:0005737">
    <property type="term" value="C:cytoplasm"/>
    <property type="evidence" value="ECO:0007669"/>
    <property type="project" value="TreeGrafter"/>
</dbReference>
<reference evidence="16 17" key="1">
    <citation type="submission" date="2018-08" db="EMBL/GenBank/DDBJ databases">
        <title>Genomic Encyclopedia of Archaeal and Bacterial Type Strains, Phase II (KMG-II): from individual species to whole genera.</title>
        <authorList>
            <person name="Goeker M."/>
        </authorList>
    </citation>
    <scope>NUCLEOTIDE SEQUENCE [LARGE SCALE GENOMIC DNA]</scope>
    <source>
        <strain evidence="16 17">DSM 45791</strain>
    </source>
</reference>
<dbReference type="Gene3D" id="2.60.40.1730">
    <property type="entry name" value="tricorn interacting facor f3 domain"/>
    <property type="match status" value="1"/>
</dbReference>
<dbReference type="RefSeq" id="WP_246016064.1">
    <property type="nucleotide sequence ID" value="NZ_CP144375.1"/>
</dbReference>
<dbReference type="AlphaFoldDB" id="A0A3E0H0U5"/>
<dbReference type="SUPFAM" id="SSF63737">
    <property type="entry name" value="Leukotriene A4 hydrolase N-terminal domain"/>
    <property type="match status" value="1"/>
</dbReference>
<dbReference type="GO" id="GO:0005615">
    <property type="term" value="C:extracellular space"/>
    <property type="evidence" value="ECO:0007669"/>
    <property type="project" value="TreeGrafter"/>
</dbReference>